<organism evidence="2 3">
    <name type="scientific">Caenimonas terrae</name>
    <dbReference type="NCBI Taxonomy" id="696074"/>
    <lineage>
        <taxon>Bacteria</taxon>
        <taxon>Pseudomonadati</taxon>
        <taxon>Pseudomonadota</taxon>
        <taxon>Betaproteobacteria</taxon>
        <taxon>Burkholderiales</taxon>
        <taxon>Comamonadaceae</taxon>
        <taxon>Caenimonas</taxon>
    </lineage>
</organism>
<proteinExistence type="predicted"/>
<dbReference type="RefSeq" id="WP_376850210.1">
    <property type="nucleotide sequence ID" value="NZ_JBHSMF010000006.1"/>
</dbReference>
<dbReference type="InterPro" id="IPR010982">
    <property type="entry name" value="Lambda_DNA-bd_dom_sf"/>
</dbReference>
<dbReference type="InterPro" id="IPR031856">
    <property type="entry name" value="YdaS_toxin-like"/>
</dbReference>
<dbReference type="Gene3D" id="1.10.260.40">
    <property type="entry name" value="lambda repressor-like DNA-binding domains"/>
    <property type="match status" value="1"/>
</dbReference>
<evidence type="ECO:0000256" key="1">
    <source>
        <dbReference type="SAM" id="MobiDB-lite"/>
    </source>
</evidence>
<keyword evidence="3" id="KW-1185">Reference proteome</keyword>
<feature type="region of interest" description="Disordered" evidence="1">
    <location>
        <begin position="79"/>
        <end position="117"/>
    </location>
</feature>
<evidence type="ECO:0000313" key="3">
    <source>
        <dbReference type="Proteomes" id="UP001596037"/>
    </source>
</evidence>
<protein>
    <submittedName>
        <fullName evidence="2">Transcriptional regulator</fullName>
    </submittedName>
</protein>
<sequence length="117" mass="13080">MKLHEYLSSEGALTVSQLRALIHVKSDAQIRQWQHAYSARKPSPEYCVSIEKATEGKVMRWELRPDDWHAIWPELIGAKGAPDVPSEPRIGKDSRAADAVVPIPDRERRAQAAIGEG</sequence>
<gene>
    <name evidence="2" type="ORF">ACFPOE_11440</name>
</gene>
<reference evidence="3" key="1">
    <citation type="journal article" date="2019" name="Int. J. Syst. Evol. Microbiol.">
        <title>The Global Catalogue of Microorganisms (GCM) 10K type strain sequencing project: providing services to taxonomists for standard genome sequencing and annotation.</title>
        <authorList>
            <consortium name="The Broad Institute Genomics Platform"/>
            <consortium name="The Broad Institute Genome Sequencing Center for Infectious Disease"/>
            <person name="Wu L."/>
            <person name="Ma J."/>
        </authorList>
    </citation>
    <scope>NUCLEOTIDE SEQUENCE [LARGE SCALE GENOMIC DNA]</scope>
    <source>
        <strain evidence="3">CCUG 57401</strain>
    </source>
</reference>
<name>A0ABW0NC88_9BURK</name>
<dbReference type="EMBL" id="JBHSMF010000006">
    <property type="protein sequence ID" value="MFC5498150.1"/>
    <property type="molecule type" value="Genomic_DNA"/>
</dbReference>
<dbReference type="Proteomes" id="UP001596037">
    <property type="component" value="Unassembled WGS sequence"/>
</dbReference>
<accession>A0ABW0NC88</accession>
<dbReference type="Pfam" id="PF15943">
    <property type="entry name" value="YdaS_toxin"/>
    <property type="match status" value="1"/>
</dbReference>
<evidence type="ECO:0000313" key="2">
    <source>
        <dbReference type="EMBL" id="MFC5498150.1"/>
    </source>
</evidence>
<comment type="caution">
    <text evidence="2">The sequence shown here is derived from an EMBL/GenBank/DDBJ whole genome shotgun (WGS) entry which is preliminary data.</text>
</comment>